<evidence type="ECO:0000256" key="2">
    <source>
        <dbReference type="ARBA" id="ARBA00012759"/>
    </source>
</evidence>
<evidence type="ECO:0000313" key="10">
    <source>
        <dbReference type="Proteomes" id="UP000319257"/>
    </source>
</evidence>
<dbReference type="InterPro" id="IPR042468">
    <property type="entry name" value="Peptidase_C65_otubain_sub1"/>
</dbReference>
<feature type="domain" description="OTU" evidence="8">
    <location>
        <begin position="276"/>
        <end position="488"/>
    </location>
</feature>
<dbReference type="Pfam" id="PF10275">
    <property type="entry name" value="Peptidase_C65"/>
    <property type="match status" value="1"/>
</dbReference>
<keyword evidence="3" id="KW-0645">Protease</keyword>
<dbReference type="GO" id="GO:0071108">
    <property type="term" value="P:protein K48-linked deubiquitination"/>
    <property type="evidence" value="ECO:0007669"/>
    <property type="project" value="TreeGrafter"/>
</dbReference>
<evidence type="ECO:0000313" key="9">
    <source>
        <dbReference type="EMBL" id="TPX07757.1"/>
    </source>
</evidence>
<feature type="region of interest" description="Disordered" evidence="7">
    <location>
        <begin position="541"/>
        <end position="590"/>
    </location>
</feature>
<dbReference type="GeneID" id="41977996"/>
<evidence type="ECO:0000256" key="3">
    <source>
        <dbReference type="ARBA" id="ARBA00022670"/>
    </source>
</evidence>
<dbReference type="PANTHER" id="PTHR12931">
    <property type="entry name" value="UBIQUITIN THIOLESTERASE PROTEIN OTUB"/>
    <property type="match status" value="1"/>
</dbReference>
<evidence type="ECO:0000256" key="5">
    <source>
        <dbReference type="ARBA" id="ARBA00022801"/>
    </source>
</evidence>
<dbReference type="InterPro" id="IPR042467">
    <property type="entry name" value="Peptidase_C65_otubain_sub2"/>
</dbReference>
<keyword evidence="4" id="KW-0833">Ubl conjugation pathway</keyword>
<dbReference type="STRING" id="1093900.A0A507AL18"/>
<organism evidence="9 10">
    <name type="scientific">Thyridium curvatum</name>
    <dbReference type="NCBI Taxonomy" id="1093900"/>
    <lineage>
        <taxon>Eukaryota</taxon>
        <taxon>Fungi</taxon>
        <taxon>Dikarya</taxon>
        <taxon>Ascomycota</taxon>
        <taxon>Pezizomycotina</taxon>
        <taxon>Sordariomycetes</taxon>
        <taxon>Sordariomycetidae</taxon>
        <taxon>Thyridiales</taxon>
        <taxon>Thyridiaceae</taxon>
        <taxon>Thyridium</taxon>
    </lineage>
</organism>
<feature type="compositionally biased region" description="Basic and acidic residues" evidence="7">
    <location>
        <begin position="640"/>
        <end position="656"/>
    </location>
</feature>
<accession>A0A507AL18</accession>
<dbReference type="InParanoid" id="A0A507AL18"/>
<dbReference type="RefSeq" id="XP_030989468.1">
    <property type="nucleotide sequence ID" value="XM_031133179.1"/>
</dbReference>
<comment type="caution">
    <text evidence="9">The sequence shown here is derived from an EMBL/GenBank/DDBJ whole genome shotgun (WGS) entry which is preliminary data.</text>
</comment>
<dbReference type="EMBL" id="SKBQ01000086">
    <property type="protein sequence ID" value="TPX07757.1"/>
    <property type="molecule type" value="Genomic_DNA"/>
</dbReference>
<evidence type="ECO:0000259" key="8">
    <source>
        <dbReference type="PROSITE" id="PS50802"/>
    </source>
</evidence>
<dbReference type="PROSITE" id="PS50802">
    <property type="entry name" value="OTU"/>
    <property type="match status" value="1"/>
</dbReference>
<evidence type="ECO:0000256" key="6">
    <source>
        <dbReference type="ARBA" id="ARBA00022807"/>
    </source>
</evidence>
<dbReference type="AlphaFoldDB" id="A0A507AL18"/>
<dbReference type="InterPro" id="IPR003323">
    <property type="entry name" value="OTU_dom"/>
</dbReference>
<dbReference type="InterPro" id="IPR019400">
    <property type="entry name" value="Peptidase_C65_otubain"/>
</dbReference>
<dbReference type="GO" id="GO:0004843">
    <property type="term" value="F:cysteine-type deubiquitinase activity"/>
    <property type="evidence" value="ECO:0007669"/>
    <property type="project" value="UniProtKB-EC"/>
</dbReference>
<dbReference type="Gene3D" id="3.30.200.60">
    <property type="entry name" value="Peptidase C65 Otubain, subdomain 1"/>
    <property type="match status" value="1"/>
</dbReference>
<dbReference type="Proteomes" id="UP000319257">
    <property type="component" value="Unassembled WGS sequence"/>
</dbReference>
<sequence>MFQPQPTPYLPFATTSYGVREELSDYSGYPHQQPPPPQQLGLHGPNHSGHSAGALIGGGASGTSARHGGGGRPLMGGPAIFHPTSTSSSSAAAAAFASLPPGATTSSTTTTVVRANTLASIPPHSHYSHSTPRGHGASLRRRTTAPHLHIPASSIKMDPSVAEDLAAQEAAARDYRPNLEVRSTADISHLISLTPTTLSPHLICRSHRHCCPATHAVRPVPASRNTCPLYHGSLTDLRLQGPLVGEKTPSHAIAEEYAKADPIYVTKTVALPQTYSHYRPIQGDGNCGWRAIGFSYFEKLIEGGNQAQISAEMERVVQLNDFILNIGGYSPYVYEDMVEETQILYQEILSVLPNADAAMALLTAKFNNPDSANAIIYHLRLLAASWLKGNVDQYEHFIQGHGSVQAYCSEWIEPPDREIDHLCIALLFNVLLKPAGMVLEVAYLDRSEGQEVNNYRLPEEARGQDLANLGPVICLLYRPDHYDILYRPPPAPLNIQVNRATSFSHEHQITSNISSLGSFAALDISPLAMIPGFGDSGISPLAGPDASPLADPYAPSPQSPWMAQPFGPSLSQHQAATPSPPQPAMATPVGPMNHPLRFSKYNFPGMVENAPVSEQTFSTVTFKNSHFNTAHYNNPNFQPEEYRPDGEEATDREKMCGRKRSKQGSHSSSEW</sequence>
<gene>
    <name evidence="9" type="ORF">E0L32_010549</name>
</gene>
<feature type="compositionally biased region" description="Low complexity" evidence="7">
    <location>
        <begin position="39"/>
        <end position="54"/>
    </location>
</feature>
<protein>
    <recommendedName>
        <fullName evidence="2">ubiquitinyl hydrolase 1</fullName>
        <ecNumber evidence="2">3.4.19.12</ecNumber>
    </recommendedName>
</protein>
<dbReference type="PANTHER" id="PTHR12931:SF15">
    <property type="entry name" value="UBIQUITIN THIOESTERASE OTUBAIN-LIKE"/>
    <property type="match status" value="1"/>
</dbReference>
<dbReference type="GO" id="GO:0043130">
    <property type="term" value="F:ubiquitin binding"/>
    <property type="evidence" value="ECO:0007669"/>
    <property type="project" value="TreeGrafter"/>
</dbReference>
<keyword evidence="6" id="KW-0788">Thiol protease</keyword>
<keyword evidence="5" id="KW-0378">Hydrolase</keyword>
<feature type="region of interest" description="Disordered" evidence="7">
    <location>
        <begin position="25"/>
        <end position="67"/>
    </location>
</feature>
<dbReference type="InterPro" id="IPR038765">
    <property type="entry name" value="Papain-like_cys_pep_sf"/>
</dbReference>
<dbReference type="Gene3D" id="1.20.1300.20">
    <property type="entry name" value="Peptidase C65 Otubain, subdomain 2"/>
    <property type="match status" value="1"/>
</dbReference>
<feature type="compositionally biased region" description="Gly residues" evidence="7">
    <location>
        <begin position="55"/>
        <end position="67"/>
    </location>
</feature>
<feature type="region of interest" description="Disordered" evidence="7">
    <location>
        <begin position="630"/>
        <end position="671"/>
    </location>
</feature>
<evidence type="ECO:0000256" key="4">
    <source>
        <dbReference type="ARBA" id="ARBA00022786"/>
    </source>
</evidence>
<dbReference type="GO" id="GO:0005634">
    <property type="term" value="C:nucleus"/>
    <property type="evidence" value="ECO:0007669"/>
    <property type="project" value="TreeGrafter"/>
</dbReference>
<dbReference type="CDD" id="cd22749">
    <property type="entry name" value="Otubain_C65"/>
    <property type="match status" value="1"/>
</dbReference>
<proteinExistence type="predicted"/>
<dbReference type="OrthoDB" id="18915at2759"/>
<reference evidence="9 10" key="1">
    <citation type="submission" date="2019-06" db="EMBL/GenBank/DDBJ databases">
        <title>Draft genome sequence of the filamentous fungus Phialemoniopsis curvata isolated from diesel fuel.</title>
        <authorList>
            <person name="Varaljay V.A."/>
            <person name="Lyon W.J."/>
            <person name="Crouch A.L."/>
            <person name="Drake C.E."/>
            <person name="Hollomon J.M."/>
            <person name="Nadeau L.J."/>
            <person name="Nunn H.S."/>
            <person name="Stevenson B.S."/>
            <person name="Bojanowski C.L."/>
            <person name="Crookes-Goodson W.J."/>
        </authorList>
    </citation>
    <scope>NUCLEOTIDE SEQUENCE [LARGE SCALE GENOMIC DNA]</scope>
    <source>
        <strain evidence="9 10">D216</strain>
    </source>
</reference>
<evidence type="ECO:0000256" key="1">
    <source>
        <dbReference type="ARBA" id="ARBA00000707"/>
    </source>
</evidence>
<dbReference type="EC" id="3.4.19.12" evidence="2"/>
<evidence type="ECO:0000256" key="7">
    <source>
        <dbReference type="SAM" id="MobiDB-lite"/>
    </source>
</evidence>
<dbReference type="GO" id="GO:0006508">
    <property type="term" value="P:proteolysis"/>
    <property type="evidence" value="ECO:0007669"/>
    <property type="project" value="UniProtKB-KW"/>
</dbReference>
<comment type="catalytic activity">
    <reaction evidence="1">
        <text>Thiol-dependent hydrolysis of ester, thioester, amide, peptide and isopeptide bonds formed by the C-terminal Gly of ubiquitin (a 76-residue protein attached to proteins as an intracellular targeting signal).</text>
        <dbReference type="EC" id="3.4.19.12"/>
    </reaction>
</comment>
<keyword evidence="10" id="KW-1185">Reference proteome</keyword>
<name>A0A507AL18_9PEZI</name>
<dbReference type="SUPFAM" id="SSF54001">
    <property type="entry name" value="Cysteine proteinases"/>
    <property type="match status" value="1"/>
</dbReference>